<keyword evidence="4" id="KW-1185">Reference proteome</keyword>
<dbReference type="InterPro" id="IPR000835">
    <property type="entry name" value="HTH_MarR-typ"/>
</dbReference>
<dbReference type="GO" id="GO:0003677">
    <property type="term" value="F:DNA binding"/>
    <property type="evidence" value="ECO:0007669"/>
    <property type="project" value="UniProtKB-KW"/>
</dbReference>
<evidence type="ECO:0000256" key="1">
    <source>
        <dbReference type="SAM" id="MobiDB-lite"/>
    </source>
</evidence>
<dbReference type="AlphaFoldDB" id="A0A7W7D0E1"/>
<evidence type="ECO:0000313" key="3">
    <source>
        <dbReference type="EMBL" id="MBB4696920.1"/>
    </source>
</evidence>
<dbReference type="GO" id="GO:0006950">
    <property type="term" value="P:response to stress"/>
    <property type="evidence" value="ECO:0007669"/>
    <property type="project" value="TreeGrafter"/>
</dbReference>
<organism evidence="3 4">
    <name type="scientific">Paractinoplanes abujensis</name>
    <dbReference type="NCBI Taxonomy" id="882441"/>
    <lineage>
        <taxon>Bacteria</taxon>
        <taxon>Bacillati</taxon>
        <taxon>Actinomycetota</taxon>
        <taxon>Actinomycetes</taxon>
        <taxon>Micromonosporales</taxon>
        <taxon>Micromonosporaceae</taxon>
        <taxon>Paractinoplanes</taxon>
    </lineage>
</organism>
<accession>A0A7W7D0E1</accession>
<sequence length="199" mass="21602">MTPADPLTDTWSPDQTAAMQHLHDWTVGFIELNQHLAAWMALPTSDASALSNIVWAAEQDTPLSPADLSRRIGMTSGATTVLLNRLEAGGHITRTREHPDRRRVTLRPTPQSRTRARTFLAHAGAEVAEVLHHTTPEDLRRITTFLARLTSATAKANTRLQAHPTPPAGDRPPPDHPADTTAVAPGPVRRSTRLGVVGP</sequence>
<evidence type="ECO:0000313" key="4">
    <source>
        <dbReference type="Proteomes" id="UP000542742"/>
    </source>
</evidence>
<proteinExistence type="predicted"/>
<dbReference type="InterPro" id="IPR036388">
    <property type="entry name" value="WH-like_DNA-bd_sf"/>
</dbReference>
<dbReference type="PROSITE" id="PS50995">
    <property type="entry name" value="HTH_MARR_2"/>
    <property type="match status" value="1"/>
</dbReference>
<dbReference type="Pfam" id="PF12802">
    <property type="entry name" value="MarR_2"/>
    <property type="match status" value="1"/>
</dbReference>
<dbReference type="InterPro" id="IPR036390">
    <property type="entry name" value="WH_DNA-bd_sf"/>
</dbReference>
<dbReference type="PRINTS" id="PR00598">
    <property type="entry name" value="HTHMARR"/>
</dbReference>
<dbReference type="EMBL" id="JACHMF010000001">
    <property type="protein sequence ID" value="MBB4696920.1"/>
    <property type="molecule type" value="Genomic_DNA"/>
</dbReference>
<dbReference type="SUPFAM" id="SSF46785">
    <property type="entry name" value="Winged helix' DNA-binding domain"/>
    <property type="match status" value="1"/>
</dbReference>
<dbReference type="PANTHER" id="PTHR33164">
    <property type="entry name" value="TRANSCRIPTIONAL REGULATOR, MARR FAMILY"/>
    <property type="match status" value="1"/>
</dbReference>
<dbReference type="RefSeq" id="WP_184955105.1">
    <property type="nucleotide sequence ID" value="NZ_BOMC01000020.1"/>
</dbReference>
<protein>
    <submittedName>
        <fullName evidence="3">DNA-binding MarR family transcriptional regulator</fullName>
    </submittedName>
</protein>
<dbReference type="InterPro" id="IPR039422">
    <property type="entry name" value="MarR/SlyA-like"/>
</dbReference>
<comment type="caution">
    <text evidence="3">The sequence shown here is derived from an EMBL/GenBank/DDBJ whole genome shotgun (WGS) entry which is preliminary data.</text>
</comment>
<dbReference type="GO" id="GO:0003700">
    <property type="term" value="F:DNA-binding transcription factor activity"/>
    <property type="evidence" value="ECO:0007669"/>
    <property type="project" value="InterPro"/>
</dbReference>
<name>A0A7W7D0E1_9ACTN</name>
<evidence type="ECO:0000259" key="2">
    <source>
        <dbReference type="PROSITE" id="PS50995"/>
    </source>
</evidence>
<feature type="region of interest" description="Disordered" evidence="1">
    <location>
        <begin position="156"/>
        <end position="199"/>
    </location>
</feature>
<keyword evidence="3" id="KW-0238">DNA-binding</keyword>
<reference evidence="3 4" key="1">
    <citation type="submission" date="2020-08" db="EMBL/GenBank/DDBJ databases">
        <title>Sequencing the genomes of 1000 actinobacteria strains.</title>
        <authorList>
            <person name="Klenk H.-P."/>
        </authorList>
    </citation>
    <scope>NUCLEOTIDE SEQUENCE [LARGE SCALE GENOMIC DNA]</scope>
    <source>
        <strain evidence="3 4">DSM 45518</strain>
    </source>
</reference>
<feature type="domain" description="HTH marR-type" evidence="2">
    <location>
        <begin position="1"/>
        <end position="151"/>
    </location>
</feature>
<dbReference type="Proteomes" id="UP000542742">
    <property type="component" value="Unassembled WGS sequence"/>
</dbReference>
<dbReference type="PANTHER" id="PTHR33164:SF106">
    <property type="entry name" value="TRANSCRIPTIONAL REGULATORY PROTEIN"/>
    <property type="match status" value="1"/>
</dbReference>
<dbReference type="Gene3D" id="1.10.10.10">
    <property type="entry name" value="Winged helix-like DNA-binding domain superfamily/Winged helix DNA-binding domain"/>
    <property type="match status" value="1"/>
</dbReference>
<dbReference type="SMART" id="SM00347">
    <property type="entry name" value="HTH_MARR"/>
    <property type="match status" value="1"/>
</dbReference>
<gene>
    <name evidence="3" type="ORF">BKA14_007068</name>
</gene>